<evidence type="ECO:0000313" key="2">
    <source>
        <dbReference type="EMBL" id="TYS18538.1"/>
    </source>
</evidence>
<dbReference type="Proteomes" id="UP000322267">
    <property type="component" value="Unassembled WGS sequence"/>
</dbReference>
<proteinExistence type="predicted"/>
<evidence type="ECO:0000256" key="1">
    <source>
        <dbReference type="SAM" id="Phobius"/>
    </source>
</evidence>
<sequence length="226" mass="25318">MFALIYLGVFWGILLFVFTYVLSKKYGKYFVPPLVTFFAAVLVTAYGFTYVPGFAGMAYGFIGLGFLITAIIGTISLRFLVGKGEKQRFVKRDLIMLFSLPLVFAASVGIIIITNENYRIIDEGSTKYVEGDGRKYENYYRVTTVSEGTKQVTLTLGKEYLGKEIEVKRVSEKNNTEITVEIKEGEQDNHTPYIMIGIDEIKEPLIVQTTEGVTFESIEDKVGAGN</sequence>
<feature type="transmembrane region" description="Helical" evidence="1">
    <location>
        <begin position="57"/>
        <end position="81"/>
    </location>
</feature>
<protein>
    <submittedName>
        <fullName evidence="2">Uncharacterized protein</fullName>
    </submittedName>
</protein>
<feature type="transmembrane region" description="Helical" evidence="1">
    <location>
        <begin position="6"/>
        <end position="22"/>
    </location>
</feature>
<dbReference type="OrthoDB" id="2720129at2"/>
<dbReference type="RefSeq" id="WP_148938216.1">
    <property type="nucleotide sequence ID" value="NZ_VTEI01000002.1"/>
</dbReference>
<accession>A0A5D4NYD1</accession>
<keyword evidence="1" id="KW-0812">Transmembrane</keyword>
<organism evidence="2 3">
    <name type="scientific">Rossellomorea vietnamensis</name>
    <dbReference type="NCBI Taxonomy" id="218284"/>
    <lineage>
        <taxon>Bacteria</taxon>
        <taxon>Bacillati</taxon>
        <taxon>Bacillota</taxon>
        <taxon>Bacilli</taxon>
        <taxon>Bacillales</taxon>
        <taxon>Bacillaceae</taxon>
        <taxon>Rossellomorea</taxon>
    </lineage>
</organism>
<dbReference type="AlphaFoldDB" id="A0A5D4NYD1"/>
<name>A0A5D4NYD1_9BACI</name>
<evidence type="ECO:0000313" key="3">
    <source>
        <dbReference type="Proteomes" id="UP000322267"/>
    </source>
</evidence>
<dbReference type="EMBL" id="VTEI01000002">
    <property type="protein sequence ID" value="TYS18538.1"/>
    <property type="molecule type" value="Genomic_DNA"/>
</dbReference>
<feature type="transmembrane region" description="Helical" evidence="1">
    <location>
        <begin position="93"/>
        <end position="113"/>
    </location>
</feature>
<keyword evidence="1" id="KW-1133">Transmembrane helix</keyword>
<gene>
    <name evidence="2" type="ORF">FZC78_03085</name>
</gene>
<comment type="caution">
    <text evidence="2">The sequence shown here is derived from an EMBL/GenBank/DDBJ whole genome shotgun (WGS) entry which is preliminary data.</text>
</comment>
<feature type="transmembrane region" description="Helical" evidence="1">
    <location>
        <begin position="29"/>
        <end position="51"/>
    </location>
</feature>
<keyword evidence="1" id="KW-0472">Membrane</keyword>
<reference evidence="2 3" key="1">
    <citation type="submission" date="2019-08" db="EMBL/GenBank/DDBJ databases">
        <title>Bacillus genomes from the desert of Cuatro Cienegas, Coahuila.</title>
        <authorList>
            <person name="Olmedo-Alvarez G."/>
        </authorList>
    </citation>
    <scope>NUCLEOTIDE SEQUENCE [LARGE SCALE GENOMIC DNA]</scope>
    <source>
        <strain evidence="2 3">CH34_1T</strain>
    </source>
</reference>